<dbReference type="EMBL" id="CANHGI010000005">
    <property type="protein sequence ID" value="CAI5453059.1"/>
    <property type="molecule type" value="Genomic_DNA"/>
</dbReference>
<gene>
    <name evidence="3" type="ORF">CAMP_LOCUS15696</name>
</gene>
<sequence length="145" mass="15807">MRHFFLSLIFLLFVFSTISGKVLQQETNEESGILRAKRQWGPPGGGWGGPGRGWGGGPGRGWGGGPPNRGWGQQQNQNQFNQFNRQNNAQAQQKQYNCQTEGIDILGLPISAFECQNSGKSAQMSSQQSGQQQSGISNLMQGFMG</sequence>
<protein>
    <submittedName>
        <fullName evidence="3">Uncharacterized protein</fullName>
    </submittedName>
</protein>
<comment type="caution">
    <text evidence="3">The sequence shown here is derived from an EMBL/GenBank/DDBJ whole genome shotgun (WGS) entry which is preliminary data.</text>
</comment>
<accession>A0A9P1IZK7</accession>
<feature type="signal peptide" evidence="2">
    <location>
        <begin position="1"/>
        <end position="20"/>
    </location>
</feature>
<evidence type="ECO:0000313" key="4">
    <source>
        <dbReference type="Proteomes" id="UP001152747"/>
    </source>
</evidence>
<feature type="region of interest" description="Disordered" evidence="1">
    <location>
        <begin position="30"/>
        <end position="94"/>
    </location>
</feature>
<reference evidence="3" key="1">
    <citation type="submission" date="2022-11" db="EMBL/GenBank/DDBJ databases">
        <authorList>
            <person name="Kikuchi T."/>
        </authorList>
    </citation>
    <scope>NUCLEOTIDE SEQUENCE</scope>
    <source>
        <strain evidence="3">PS1010</strain>
    </source>
</reference>
<feature type="region of interest" description="Disordered" evidence="1">
    <location>
        <begin position="119"/>
        <end position="145"/>
    </location>
</feature>
<feature type="chain" id="PRO_5040268158" evidence="2">
    <location>
        <begin position="21"/>
        <end position="145"/>
    </location>
</feature>
<keyword evidence="4" id="KW-1185">Reference proteome</keyword>
<organism evidence="3 4">
    <name type="scientific">Caenorhabditis angaria</name>
    <dbReference type="NCBI Taxonomy" id="860376"/>
    <lineage>
        <taxon>Eukaryota</taxon>
        <taxon>Metazoa</taxon>
        <taxon>Ecdysozoa</taxon>
        <taxon>Nematoda</taxon>
        <taxon>Chromadorea</taxon>
        <taxon>Rhabditida</taxon>
        <taxon>Rhabditina</taxon>
        <taxon>Rhabditomorpha</taxon>
        <taxon>Rhabditoidea</taxon>
        <taxon>Rhabditidae</taxon>
        <taxon>Peloderinae</taxon>
        <taxon>Caenorhabditis</taxon>
    </lineage>
</organism>
<name>A0A9P1IZK7_9PELO</name>
<dbReference type="AlphaFoldDB" id="A0A9P1IZK7"/>
<evidence type="ECO:0000313" key="3">
    <source>
        <dbReference type="EMBL" id="CAI5453059.1"/>
    </source>
</evidence>
<feature type="compositionally biased region" description="Low complexity" evidence="1">
    <location>
        <begin position="119"/>
        <end position="137"/>
    </location>
</feature>
<evidence type="ECO:0000256" key="1">
    <source>
        <dbReference type="SAM" id="MobiDB-lite"/>
    </source>
</evidence>
<keyword evidence="2" id="KW-0732">Signal</keyword>
<feature type="compositionally biased region" description="Low complexity" evidence="1">
    <location>
        <begin position="68"/>
        <end position="93"/>
    </location>
</feature>
<evidence type="ECO:0000256" key="2">
    <source>
        <dbReference type="SAM" id="SignalP"/>
    </source>
</evidence>
<dbReference type="Proteomes" id="UP001152747">
    <property type="component" value="Unassembled WGS sequence"/>
</dbReference>
<feature type="compositionally biased region" description="Gly residues" evidence="1">
    <location>
        <begin position="42"/>
        <end position="67"/>
    </location>
</feature>
<proteinExistence type="predicted"/>